<evidence type="ECO:0008006" key="5">
    <source>
        <dbReference type="Google" id="ProtNLM"/>
    </source>
</evidence>
<dbReference type="SUPFAM" id="SSF51735">
    <property type="entry name" value="NAD(P)-binding Rossmann-fold domains"/>
    <property type="match status" value="1"/>
</dbReference>
<organism evidence="4">
    <name type="scientific">Caldithrix abyssi</name>
    <dbReference type="NCBI Taxonomy" id="187145"/>
    <lineage>
        <taxon>Bacteria</taxon>
        <taxon>Pseudomonadati</taxon>
        <taxon>Calditrichota</taxon>
        <taxon>Calditrichia</taxon>
        <taxon>Calditrichales</taxon>
        <taxon>Calditrichaceae</taxon>
        <taxon>Caldithrix</taxon>
    </lineage>
</organism>
<dbReference type="SUPFAM" id="SSF55347">
    <property type="entry name" value="Glyceraldehyde-3-phosphate dehydrogenase-like, C-terminal domain"/>
    <property type="match status" value="1"/>
</dbReference>
<keyword evidence="1" id="KW-0560">Oxidoreductase</keyword>
<accession>A0A7V4UEB1</accession>
<dbReference type="InterPro" id="IPR005097">
    <property type="entry name" value="Sacchrp_dh_NADP-bd"/>
</dbReference>
<dbReference type="Pfam" id="PF03435">
    <property type="entry name" value="Sacchrp_dh_NADP"/>
    <property type="match status" value="1"/>
</dbReference>
<comment type="caution">
    <text evidence="4">The sequence shown here is derived from an EMBL/GenBank/DDBJ whole genome shotgun (WGS) entry which is preliminary data.</text>
</comment>
<dbReference type="Gene3D" id="3.30.360.10">
    <property type="entry name" value="Dihydrodipicolinate Reductase, domain 2"/>
    <property type="match status" value="1"/>
</dbReference>
<evidence type="ECO:0000313" key="4">
    <source>
        <dbReference type="EMBL" id="HGY56197.1"/>
    </source>
</evidence>
<feature type="domain" description="Saccharopine dehydrogenase-like C-terminal" evidence="3">
    <location>
        <begin position="128"/>
        <end position="373"/>
    </location>
</feature>
<protein>
    <recommendedName>
        <fullName evidence="5">Saccharopine dehydrogenase</fullName>
    </recommendedName>
</protein>
<dbReference type="InterPro" id="IPR051168">
    <property type="entry name" value="AASS"/>
</dbReference>
<evidence type="ECO:0000259" key="3">
    <source>
        <dbReference type="Pfam" id="PF16653"/>
    </source>
</evidence>
<evidence type="ECO:0000259" key="2">
    <source>
        <dbReference type="Pfam" id="PF03435"/>
    </source>
</evidence>
<dbReference type="EMBL" id="DRQG01000103">
    <property type="protein sequence ID" value="HGY56197.1"/>
    <property type="molecule type" value="Genomic_DNA"/>
</dbReference>
<reference evidence="4" key="1">
    <citation type="journal article" date="2020" name="mSystems">
        <title>Genome- and Community-Level Interaction Insights into Carbon Utilization and Element Cycling Functions of Hydrothermarchaeota in Hydrothermal Sediment.</title>
        <authorList>
            <person name="Zhou Z."/>
            <person name="Liu Y."/>
            <person name="Xu W."/>
            <person name="Pan J."/>
            <person name="Luo Z.H."/>
            <person name="Li M."/>
        </authorList>
    </citation>
    <scope>NUCLEOTIDE SEQUENCE [LARGE SCALE GENOMIC DNA]</scope>
    <source>
        <strain evidence="4">HyVt-577</strain>
    </source>
</reference>
<evidence type="ECO:0000256" key="1">
    <source>
        <dbReference type="ARBA" id="ARBA00023002"/>
    </source>
</evidence>
<dbReference type="InterPro" id="IPR032095">
    <property type="entry name" value="Sacchrp_dh-like_C"/>
</dbReference>
<gene>
    <name evidence="4" type="ORF">ENK44_10870</name>
</gene>
<dbReference type="Pfam" id="PF16653">
    <property type="entry name" value="Sacchrp_dh_C"/>
    <property type="match status" value="1"/>
</dbReference>
<sequence length="379" mass="41980">MRIVLMGAGRMAYGFVHDFLKNNQLEKLTVIDRSDRALEAIKERFKDTRLSVTPIKADDSASLRPLFQSADGVASAVPYDYNLELTKLAIQTGCHFVDLGGNNTVVEKQFALDAAARDAGVGVVPDCGLAPGMVSVVAAYAADQLARVDSLKIRVGGLPLHPKTPLNYMLLFSVHGLINEYIEPAVILEDGKQKTVPSMTEVEEIDFPRPFGMLEAFYTSGGTSTLPKTFEGKINYLDYKTIRYPGHCHLMKAMIDLGFCDEKRIKFDGTELSRRDVFERMLSIPLTYEDEDVTLIRITASGQKGGSSASVQYQAIEYGDKEAGLTAMMRTTAFPAAIILQMLMEGIITDRGVLRQELAVPGELFMRELEKRNIRFEES</sequence>
<dbReference type="Proteomes" id="UP000885779">
    <property type="component" value="Unassembled WGS sequence"/>
</dbReference>
<name>A0A7V4UEB1_CALAY</name>
<dbReference type="InterPro" id="IPR036291">
    <property type="entry name" value="NAD(P)-bd_dom_sf"/>
</dbReference>
<dbReference type="Gene3D" id="3.40.50.720">
    <property type="entry name" value="NAD(P)-binding Rossmann-like Domain"/>
    <property type="match status" value="1"/>
</dbReference>
<feature type="domain" description="Saccharopine dehydrogenase NADP binding" evidence="2">
    <location>
        <begin position="3"/>
        <end position="123"/>
    </location>
</feature>
<dbReference type="PANTHER" id="PTHR11133">
    <property type="entry name" value="SACCHAROPINE DEHYDROGENASE"/>
    <property type="match status" value="1"/>
</dbReference>
<dbReference type="AlphaFoldDB" id="A0A7V4UEB1"/>
<proteinExistence type="predicted"/>
<dbReference type="GO" id="GO:0016491">
    <property type="term" value="F:oxidoreductase activity"/>
    <property type="evidence" value="ECO:0007669"/>
    <property type="project" value="UniProtKB-KW"/>
</dbReference>
<dbReference type="PANTHER" id="PTHR11133:SF22">
    <property type="entry name" value="ALPHA-AMINOADIPIC SEMIALDEHYDE SYNTHASE, MITOCHONDRIAL"/>
    <property type="match status" value="1"/>
</dbReference>